<organism evidence="1 2">
    <name type="scientific">Paradesertivirga mongoliensis</name>
    <dbReference type="NCBI Taxonomy" id="2100740"/>
    <lineage>
        <taxon>Bacteria</taxon>
        <taxon>Pseudomonadati</taxon>
        <taxon>Bacteroidota</taxon>
        <taxon>Sphingobacteriia</taxon>
        <taxon>Sphingobacteriales</taxon>
        <taxon>Sphingobacteriaceae</taxon>
        <taxon>Paradesertivirga</taxon>
    </lineage>
</organism>
<proteinExistence type="predicted"/>
<evidence type="ECO:0000313" key="2">
    <source>
        <dbReference type="Proteomes" id="UP001597387"/>
    </source>
</evidence>
<keyword evidence="2" id="KW-1185">Reference proteome</keyword>
<accession>A0ABW4ZP39</accession>
<name>A0ABW4ZP39_9SPHI</name>
<reference evidence="2" key="1">
    <citation type="journal article" date="2019" name="Int. J. Syst. Evol. Microbiol.">
        <title>The Global Catalogue of Microorganisms (GCM) 10K type strain sequencing project: providing services to taxonomists for standard genome sequencing and annotation.</title>
        <authorList>
            <consortium name="The Broad Institute Genomics Platform"/>
            <consortium name="The Broad Institute Genome Sequencing Center for Infectious Disease"/>
            <person name="Wu L."/>
            <person name="Ma J."/>
        </authorList>
    </citation>
    <scope>NUCLEOTIDE SEQUENCE [LARGE SCALE GENOMIC DNA]</scope>
    <source>
        <strain evidence="2">KCTC 42217</strain>
    </source>
</reference>
<sequence>MAKMMIVGDTLVNELEYQNKEDQFKELLLSAESEEESAHLTLEVSNGLIEASTVKNELAPPDPITGKEVPYEPIGIGKPLSIEILTVYTGDFRKNIAFGKRRDLLLSTAIKSSATYQAQAKALNMLKSKSEERSYLNFSAMDEGTRIVFYSPAVEVDSYEVSFNFIADSFDQELINTISQAFSAAAAFPVFLPASTFLLAGSEVLNIAGKLGNSLLQKAPFLNDSLRIQFGLGGLVNSVPRKTLIYNSDDAQEFEGFEAKAVDVLQKVEYKLVHKETKLPYSGPAPYLIINIDGAKREGLESFSPKLATASILQQFGEGNKSSVATAALEDAMKLYNDLNYNKKANNKRKQLAQLTVGSEQYNKENALYDAYIANIQSEEFKPKATPEVEPA</sequence>
<evidence type="ECO:0000313" key="1">
    <source>
        <dbReference type="EMBL" id="MFD2163480.1"/>
    </source>
</evidence>
<comment type="caution">
    <text evidence="1">The sequence shown here is derived from an EMBL/GenBank/DDBJ whole genome shotgun (WGS) entry which is preliminary data.</text>
</comment>
<dbReference type="Proteomes" id="UP001597387">
    <property type="component" value="Unassembled WGS sequence"/>
</dbReference>
<protein>
    <submittedName>
        <fullName evidence="1">Uncharacterized protein</fullName>
    </submittedName>
</protein>
<dbReference type="EMBL" id="JBHUHZ010000002">
    <property type="protein sequence ID" value="MFD2163480.1"/>
    <property type="molecule type" value="Genomic_DNA"/>
</dbReference>
<gene>
    <name evidence="1" type="ORF">ACFSJU_13815</name>
</gene>
<dbReference type="RefSeq" id="WP_255900805.1">
    <property type="nucleotide sequence ID" value="NZ_JAFMZO010000002.1"/>
</dbReference>